<name>A0A834NHI3_VESGE</name>
<evidence type="ECO:0000313" key="1">
    <source>
        <dbReference type="EMBL" id="KAF7409547.1"/>
    </source>
</evidence>
<comment type="caution">
    <text evidence="1">The sequence shown here is derived from an EMBL/GenBank/DDBJ whole genome shotgun (WGS) entry which is preliminary data.</text>
</comment>
<organism evidence="1 2">
    <name type="scientific">Vespula germanica</name>
    <name type="common">German yellow jacket</name>
    <name type="synonym">Paravespula germanica</name>
    <dbReference type="NCBI Taxonomy" id="30212"/>
    <lineage>
        <taxon>Eukaryota</taxon>
        <taxon>Metazoa</taxon>
        <taxon>Ecdysozoa</taxon>
        <taxon>Arthropoda</taxon>
        <taxon>Hexapoda</taxon>
        <taxon>Insecta</taxon>
        <taxon>Pterygota</taxon>
        <taxon>Neoptera</taxon>
        <taxon>Endopterygota</taxon>
        <taxon>Hymenoptera</taxon>
        <taxon>Apocrita</taxon>
        <taxon>Aculeata</taxon>
        <taxon>Vespoidea</taxon>
        <taxon>Vespidae</taxon>
        <taxon>Vespinae</taxon>
        <taxon>Vespula</taxon>
    </lineage>
</organism>
<keyword evidence="2" id="KW-1185">Reference proteome</keyword>
<proteinExistence type="predicted"/>
<dbReference type="AlphaFoldDB" id="A0A834NHI3"/>
<reference evidence="1" key="1">
    <citation type="journal article" date="2020" name="G3 (Bethesda)">
        <title>High-Quality Assemblies for Three Invasive Social Wasps from the &lt;i&gt;Vespula&lt;/i&gt; Genus.</title>
        <authorList>
            <person name="Harrop T.W.R."/>
            <person name="Guhlin J."/>
            <person name="McLaughlin G.M."/>
            <person name="Permina E."/>
            <person name="Stockwell P."/>
            <person name="Gilligan J."/>
            <person name="Le Lec M.F."/>
            <person name="Gruber M.A.M."/>
            <person name="Quinn O."/>
            <person name="Lovegrove M."/>
            <person name="Duncan E.J."/>
            <person name="Remnant E.J."/>
            <person name="Van Eeckhoven J."/>
            <person name="Graham B."/>
            <person name="Knapp R.A."/>
            <person name="Langford K.W."/>
            <person name="Kronenberg Z."/>
            <person name="Press M.O."/>
            <person name="Eacker S.M."/>
            <person name="Wilson-Rankin E.E."/>
            <person name="Purcell J."/>
            <person name="Lester P.J."/>
            <person name="Dearden P.K."/>
        </authorList>
    </citation>
    <scope>NUCLEOTIDE SEQUENCE</scope>
    <source>
        <strain evidence="1">Linc-1</strain>
    </source>
</reference>
<protein>
    <submittedName>
        <fullName evidence="1">Uncharacterized protein</fullName>
    </submittedName>
</protein>
<dbReference type="Proteomes" id="UP000617340">
    <property type="component" value="Unassembled WGS sequence"/>
</dbReference>
<gene>
    <name evidence="1" type="ORF">HZH68_003928</name>
</gene>
<dbReference type="EMBL" id="JACSDZ010000003">
    <property type="protein sequence ID" value="KAF7409547.1"/>
    <property type="molecule type" value="Genomic_DNA"/>
</dbReference>
<evidence type="ECO:0000313" key="2">
    <source>
        <dbReference type="Proteomes" id="UP000617340"/>
    </source>
</evidence>
<sequence>MWTSKIWAYSAQRVLSNGPGPVPLDAIVSEKKIVKGKFFFTFFYINRNISAPVGEICTKKIWGFRAQRGISSGTWPAAISTIVSATSGRQKYVRLVRKESFPTAPGPFL</sequence>
<accession>A0A834NHI3</accession>